<dbReference type="SUPFAM" id="SSF53335">
    <property type="entry name" value="S-adenosyl-L-methionine-dependent methyltransferases"/>
    <property type="match status" value="1"/>
</dbReference>
<protein>
    <submittedName>
        <fullName evidence="5">2-polyprenyl-3-methyl-5-hydroxy-6-metoxy-1, 4-benzoquinol methylase</fullName>
    </submittedName>
</protein>
<name>A0ABW8N645_9MICC</name>
<evidence type="ECO:0000313" key="6">
    <source>
        <dbReference type="Proteomes" id="UP001620520"/>
    </source>
</evidence>
<comment type="caution">
    <text evidence="5">The sequence shown here is derived from an EMBL/GenBank/DDBJ whole genome shotgun (WGS) entry which is preliminary data.</text>
</comment>
<dbReference type="NCBIfam" id="NF004851">
    <property type="entry name" value="PRK06202.1"/>
    <property type="match status" value="1"/>
</dbReference>
<proteinExistence type="predicted"/>
<dbReference type="Gene3D" id="3.40.50.150">
    <property type="entry name" value="Vaccinia Virus protein VP39"/>
    <property type="match status" value="1"/>
</dbReference>
<keyword evidence="1 5" id="KW-0489">Methyltransferase</keyword>
<evidence type="ECO:0000313" key="5">
    <source>
        <dbReference type="EMBL" id="MFK4639059.1"/>
    </source>
</evidence>
<evidence type="ECO:0000256" key="3">
    <source>
        <dbReference type="ARBA" id="ARBA00022691"/>
    </source>
</evidence>
<dbReference type="GO" id="GO:0032259">
    <property type="term" value="P:methylation"/>
    <property type="evidence" value="ECO:0007669"/>
    <property type="project" value="UniProtKB-KW"/>
</dbReference>
<organism evidence="5 6">
    <name type="scientific">Paenarthrobacter histidinolovorans</name>
    <dbReference type="NCBI Taxonomy" id="43664"/>
    <lineage>
        <taxon>Bacteria</taxon>
        <taxon>Bacillati</taxon>
        <taxon>Actinomycetota</taxon>
        <taxon>Actinomycetes</taxon>
        <taxon>Micrococcales</taxon>
        <taxon>Micrococcaceae</taxon>
        <taxon>Paenarthrobacter</taxon>
    </lineage>
</organism>
<dbReference type="CDD" id="cd02440">
    <property type="entry name" value="AdoMet_MTases"/>
    <property type="match status" value="1"/>
</dbReference>
<evidence type="ECO:0000256" key="1">
    <source>
        <dbReference type="ARBA" id="ARBA00022603"/>
    </source>
</evidence>
<gene>
    <name evidence="5" type="ORF">ABIA52_001948</name>
</gene>
<reference evidence="5 6" key="1">
    <citation type="submission" date="2024-10" db="EMBL/GenBank/DDBJ databases">
        <title>Novel secondary metabolite-producing bacteria for plant disease control.</title>
        <authorList>
            <person name="Chevrette M."/>
        </authorList>
    </citation>
    <scope>NUCLEOTIDE SEQUENCE [LARGE SCALE GENOMIC DNA]</scope>
    <source>
        <strain evidence="5 6">J30 TE3557</strain>
    </source>
</reference>
<keyword evidence="2" id="KW-0808">Transferase</keyword>
<dbReference type="EMBL" id="JBIYEW010000003">
    <property type="protein sequence ID" value="MFK4639059.1"/>
    <property type="molecule type" value="Genomic_DNA"/>
</dbReference>
<feature type="domain" description="Methyltransferase" evidence="4">
    <location>
        <begin position="66"/>
        <end position="153"/>
    </location>
</feature>
<dbReference type="Pfam" id="PF13649">
    <property type="entry name" value="Methyltransf_25"/>
    <property type="match status" value="1"/>
</dbReference>
<dbReference type="GO" id="GO:0008168">
    <property type="term" value="F:methyltransferase activity"/>
    <property type="evidence" value="ECO:0007669"/>
    <property type="project" value="UniProtKB-KW"/>
</dbReference>
<dbReference type="RefSeq" id="WP_404594276.1">
    <property type="nucleotide sequence ID" value="NZ_JBIYEW010000003.1"/>
</dbReference>
<keyword evidence="3" id="KW-0949">S-adenosyl-L-methionine</keyword>
<keyword evidence="6" id="KW-1185">Reference proteome</keyword>
<sequence>MSPWGSLRERDLHSIEDMDRPDCDPLLLSRTYARFPVVNRLLSGWRRTYKRRIRPLLSETGRGSLLDIGSGSGDVARSLARWARQDGFALDVTAVDPDERAHAFATHLPRDEGVTYRQAHSSELVAEGLEFDVVISNHILHHLDAQQFAGVLRDSELLCTRLALHNDLQRSNVAYVLFLAGFWPLGWGSYIVRDGLLSIKRSYTLAELRSAIPPTWAAESNGPWHNMLVHEHRRSGNPHRA</sequence>
<dbReference type="InterPro" id="IPR041698">
    <property type="entry name" value="Methyltransf_25"/>
</dbReference>
<dbReference type="PANTHER" id="PTHR43464">
    <property type="entry name" value="METHYLTRANSFERASE"/>
    <property type="match status" value="1"/>
</dbReference>
<evidence type="ECO:0000256" key="2">
    <source>
        <dbReference type="ARBA" id="ARBA00022679"/>
    </source>
</evidence>
<accession>A0ABW8N645</accession>
<dbReference type="InterPro" id="IPR029063">
    <property type="entry name" value="SAM-dependent_MTases_sf"/>
</dbReference>
<evidence type="ECO:0000259" key="4">
    <source>
        <dbReference type="Pfam" id="PF13649"/>
    </source>
</evidence>
<dbReference type="Proteomes" id="UP001620520">
    <property type="component" value="Unassembled WGS sequence"/>
</dbReference>
<dbReference type="PANTHER" id="PTHR43464:SF19">
    <property type="entry name" value="UBIQUINONE BIOSYNTHESIS O-METHYLTRANSFERASE, MITOCHONDRIAL"/>
    <property type="match status" value="1"/>
</dbReference>